<dbReference type="Proteomes" id="UP000053660">
    <property type="component" value="Unassembled WGS sequence"/>
</dbReference>
<reference evidence="3 4" key="1">
    <citation type="submission" date="2014-03" db="EMBL/GenBank/DDBJ databases">
        <title>Draft genome of the hookworm Oesophagostomum dentatum.</title>
        <authorList>
            <person name="Mitreva M."/>
        </authorList>
    </citation>
    <scope>NUCLEOTIDE SEQUENCE [LARGE SCALE GENOMIC DNA]</scope>
    <source>
        <strain evidence="3 4">OD-Hann</strain>
    </source>
</reference>
<gene>
    <name evidence="3" type="ORF">OESDEN_03297</name>
</gene>
<dbReference type="OrthoDB" id="79452at2759"/>
<keyword evidence="4" id="KW-1185">Reference proteome</keyword>
<proteinExistence type="predicted"/>
<dbReference type="SUPFAM" id="SSF48350">
    <property type="entry name" value="GTPase activation domain, GAP"/>
    <property type="match status" value="1"/>
</dbReference>
<evidence type="ECO:0000313" key="4">
    <source>
        <dbReference type="Proteomes" id="UP000053660"/>
    </source>
</evidence>
<feature type="domain" description="Rho-GAP" evidence="2">
    <location>
        <begin position="1"/>
        <end position="80"/>
    </location>
</feature>
<evidence type="ECO:0000256" key="1">
    <source>
        <dbReference type="ARBA" id="ARBA00022468"/>
    </source>
</evidence>
<protein>
    <recommendedName>
        <fullName evidence="2">Rho-GAP domain-containing protein</fullName>
    </recommendedName>
</protein>
<dbReference type="InterPro" id="IPR051576">
    <property type="entry name" value="PX-Rho_GAP"/>
</dbReference>
<dbReference type="PANTHER" id="PTHR15729:SF10">
    <property type="entry name" value="GTPASE-ACTIVATING PROTEIN CDGAPR"/>
    <property type="match status" value="1"/>
</dbReference>
<evidence type="ECO:0000313" key="3">
    <source>
        <dbReference type="EMBL" id="KHJ96738.1"/>
    </source>
</evidence>
<dbReference type="Gene3D" id="1.10.555.10">
    <property type="entry name" value="Rho GTPase activation protein"/>
    <property type="match status" value="1"/>
</dbReference>
<dbReference type="AlphaFoldDB" id="A0A0B1TGS7"/>
<organism evidence="3 4">
    <name type="scientific">Oesophagostomum dentatum</name>
    <name type="common">Nodular worm</name>
    <dbReference type="NCBI Taxonomy" id="61180"/>
    <lineage>
        <taxon>Eukaryota</taxon>
        <taxon>Metazoa</taxon>
        <taxon>Ecdysozoa</taxon>
        <taxon>Nematoda</taxon>
        <taxon>Chromadorea</taxon>
        <taxon>Rhabditida</taxon>
        <taxon>Rhabditina</taxon>
        <taxon>Rhabditomorpha</taxon>
        <taxon>Strongyloidea</taxon>
        <taxon>Strongylidae</taxon>
        <taxon>Oesophagostomum</taxon>
    </lineage>
</organism>
<name>A0A0B1TGS7_OESDE</name>
<dbReference type="InterPro" id="IPR008936">
    <property type="entry name" value="Rho_GTPase_activation_prot"/>
</dbReference>
<dbReference type="InterPro" id="IPR000198">
    <property type="entry name" value="RhoGAP_dom"/>
</dbReference>
<accession>A0A0B1TGS7</accession>
<dbReference type="EMBL" id="KN549597">
    <property type="protein sequence ID" value="KHJ96738.1"/>
    <property type="molecule type" value="Genomic_DNA"/>
</dbReference>
<dbReference type="GO" id="GO:0007264">
    <property type="term" value="P:small GTPase-mediated signal transduction"/>
    <property type="evidence" value="ECO:0007669"/>
    <property type="project" value="TreeGrafter"/>
</dbReference>
<dbReference type="PROSITE" id="PS50238">
    <property type="entry name" value="RHOGAP"/>
    <property type="match status" value="1"/>
</dbReference>
<dbReference type="GO" id="GO:0005096">
    <property type="term" value="F:GTPase activator activity"/>
    <property type="evidence" value="ECO:0007669"/>
    <property type="project" value="UniProtKB-KW"/>
</dbReference>
<sequence length="120" mass="13074">METMPAAHLRTAAYLMRHLSRLCSYTSLTDMTAKNLAIVWAPNLFRAPPMLDGGDSHLLNGLDVHTSLCSYLIINSGSIFMQENGGATSILAAVEDERTSKRVSNPEGNNLGRLVIKKTV</sequence>
<dbReference type="Pfam" id="PF00620">
    <property type="entry name" value="RhoGAP"/>
    <property type="match status" value="1"/>
</dbReference>
<evidence type="ECO:0000259" key="2">
    <source>
        <dbReference type="PROSITE" id="PS50238"/>
    </source>
</evidence>
<keyword evidence="1" id="KW-0343">GTPase activation</keyword>
<dbReference type="PANTHER" id="PTHR15729">
    <property type="entry name" value="CDC42 GTPASE-ACTIVATING PROTEIN"/>
    <property type="match status" value="1"/>
</dbReference>